<evidence type="ECO:0000313" key="2">
    <source>
        <dbReference type="EMBL" id="CAL1359178.1"/>
    </source>
</evidence>
<name>A0AAV2CRY7_9ROSI</name>
<gene>
    <name evidence="2" type="ORF">LTRI10_LOCUS6682</name>
</gene>
<sequence>MLLRSASTPILNSLIPHSKDPQPPPAEPEFCPRPPISKTRSITLTASPPGLVRSPSSLSSHEDSIGKMTRALSETDLRQLSPAVPKRKPALNTVLVEEEEETESLGGGFFLGSNGLGENCAADGGLAALLVGDGAGGCGGRIGGGGGGRPGGGGRDGNSEFWDSNYKTEVYYEAMIDANPGNSLLLGNYAKFLKEVRQDFVKAEEYCGRAILANPNDGDVLSMYADLIWRSHKDSSRAESYFDRAVKAAPEDCYVLASYARFLWDSEEEEEEEVEEETGVDLVPEMNKLSSPNYFQGIPPLPPPLTAAS</sequence>
<dbReference type="InterPro" id="IPR011990">
    <property type="entry name" value="TPR-like_helical_dom_sf"/>
</dbReference>
<protein>
    <submittedName>
        <fullName evidence="2">Uncharacterized protein</fullName>
    </submittedName>
</protein>
<dbReference type="PANTHER" id="PTHR26312">
    <property type="entry name" value="TETRATRICOPEPTIDE REPEAT PROTEIN 5"/>
    <property type="match status" value="1"/>
</dbReference>
<evidence type="ECO:0000256" key="1">
    <source>
        <dbReference type="SAM" id="MobiDB-lite"/>
    </source>
</evidence>
<feature type="compositionally biased region" description="Pro residues" evidence="1">
    <location>
        <begin position="21"/>
        <end position="35"/>
    </location>
</feature>
<organism evidence="2 3">
    <name type="scientific">Linum trigynum</name>
    <dbReference type="NCBI Taxonomy" id="586398"/>
    <lineage>
        <taxon>Eukaryota</taxon>
        <taxon>Viridiplantae</taxon>
        <taxon>Streptophyta</taxon>
        <taxon>Embryophyta</taxon>
        <taxon>Tracheophyta</taxon>
        <taxon>Spermatophyta</taxon>
        <taxon>Magnoliopsida</taxon>
        <taxon>eudicotyledons</taxon>
        <taxon>Gunneridae</taxon>
        <taxon>Pentapetalae</taxon>
        <taxon>rosids</taxon>
        <taxon>fabids</taxon>
        <taxon>Malpighiales</taxon>
        <taxon>Linaceae</taxon>
        <taxon>Linum</taxon>
    </lineage>
</organism>
<accession>A0AAV2CRY7</accession>
<reference evidence="2 3" key="1">
    <citation type="submission" date="2024-04" db="EMBL/GenBank/DDBJ databases">
        <authorList>
            <person name="Fracassetti M."/>
        </authorList>
    </citation>
    <scope>NUCLEOTIDE SEQUENCE [LARGE SCALE GENOMIC DNA]</scope>
</reference>
<keyword evidence="3" id="KW-1185">Reference proteome</keyword>
<evidence type="ECO:0000313" key="3">
    <source>
        <dbReference type="Proteomes" id="UP001497516"/>
    </source>
</evidence>
<dbReference type="AlphaFoldDB" id="A0AAV2CRY7"/>
<dbReference type="EMBL" id="OZ034814">
    <property type="protein sequence ID" value="CAL1359178.1"/>
    <property type="molecule type" value="Genomic_DNA"/>
</dbReference>
<dbReference type="SUPFAM" id="SSF48452">
    <property type="entry name" value="TPR-like"/>
    <property type="match status" value="1"/>
</dbReference>
<dbReference type="Proteomes" id="UP001497516">
    <property type="component" value="Chromosome 10"/>
</dbReference>
<proteinExistence type="predicted"/>
<dbReference type="PANTHER" id="PTHR26312:SF227">
    <property type="entry name" value="TETRATRICOPEPTIDE REPEAT (TPR)-LIKE SUPERFAMILY PROTEIN"/>
    <property type="match status" value="1"/>
</dbReference>
<feature type="compositionally biased region" description="Polar residues" evidence="1">
    <location>
        <begin position="1"/>
        <end position="11"/>
    </location>
</feature>
<dbReference type="Gene3D" id="1.25.40.10">
    <property type="entry name" value="Tetratricopeptide repeat domain"/>
    <property type="match status" value="1"/>
</dbReference>
<feature type="region of interest" description="Disordered" evidence="1">
    <location>
        <begin position="1"/>
        <end position="66"/>
    </location>
</feature>